<proteinExistence type="predicted"/>
<dbReference type="Pfam" id="PF10040">
    <property type="entry name" value="CRISPR_Cas6"/>
    <property type="match status" value="1"/>
</dbReference>
<evidence type="ECO:0000313" key="7">
    <source>
        <dbReference type="EMBL" id="EDX72787.1"/>
    </source>
</evidence>
<dbReference type="RefSeq" id="WP_006103917.1">
    <property type="nucleotide sequence ID" value="NZ_DS989861.1"/>
</dbReference>
<dbReference type="OrthoDB" id="425607at2"/>
<dbReference type="InterPro" id="IPR045648">
    <property type="entry name" value="CRISPR-assoc_Cas6-like_N"/>
</dbReference>
<organism evidence="7 8">
    <name type="scientific">Coleofasciculus chthonoplastes PCC 7420</name>
    <dbReference type="NCBI Taxonomy" id="118168"/>
    <lineage>
        <taxon>Bacteria</taxon>
        <taxon>Bacillati</taxon>
        <taxon>Cyanobacteriota</taxon>
        <taxon>Cyanophyceae</taxon>
        <taxon>Coleofasciculales</taxon>
        <taxon>Coleofasciculaceae</taxon>
        <taxon>Coleofasciculus</taxon>
    </lineage>
</organism>
<feature type="domain" description="CRISPR-associated protein Cas6-like N-terminal" evidence="6">
    <location>
        <begin position="27"/>
        <end position="82"/>
    </location>
</feature>
<dbReference type="GO" id="GO:0051607">
    <property type="term" value="P:defense response to virus"/>
    <property type="evidence" value="ECO:0007669"/>
    <property type="project" value="UniProtKB-KW"/>
</dbReference>
<evidence type="ECO:0000256" key="3">
    <source>
        <dbReference type="ARBA" id="ARBA00022801"/>
    </source>
</evidence>
<dbReference type="eggNOG" id="COG5551">
    <property type="taxonomic scope" value="Bacteria"/>
</dbReference>
<keyword evidence="8" id="KW-1185">Reference proteome</keyword>
<dbReference type="GO" id="GO:0004519">
    <property type="term" value="F:endonuclease activity"/>
    <property type="evidence" value="ECO:0007669"/>
    <property type="project" value="UniProtKB-KW"/>
</dbReference>
<dbReference type="Pfam" id="PF19308">
    <property type="entry name" value="CRISPR_Cas6_N"/>
    <property type="match status" value="1"/>
</dbReference>
<dbReference type="EMBL" id="DS989861">
    <property type="protein sequence ID" value="EDX72787.1"/>
    <property type="molecule type" value="Genomic_DNA"/>
</dbReference>
<feature type="domain" description="CRISPR-associated protein Cas6 C-terminal" evidence="5">
    <location>
        <begin position="162"/>
        <end position="282"/>
    </location>
</feature>
<accession>B4VYX1</accession>
<evidence type="ECO:0000259" key="5">
    <source>
        <dbReference type="Pfam" id="PF10040"/>
    </source>
</evidence>
<evidence type="ECO:0000256" key="2">
    <source>
        <dbReference type="ARBA" id="ARBA00022759"/>
    </source>
</evidence>
<dbReference type="NCBIfam" id="TIGR01877">
    <property type="entry name" value="cas_cas6"/>
    <property type="match status" value="1"/>
</dbReference>
<evidence type="ECO:0000259" key="6">
    <source>
        <dbReference type="Pfam" id="PF19308"/>
    </source>
</evidence>
<dbReference type="GO" id="GO:0016788">
    <property type="term" value="F:hydrolase activity, acting on ester bonds"/>
    <property type="evidence" value="ECO:0007669"/>
    <property type="project" value="InterPro"/>
</dbReference>
<dbReference type="InterPro" id="IPR019267">
    <property type="entry name" value="CRISPR-assoc_Cas6_C"/>
</dbReference>
<gene>
    <name evidence="7" type="ORF">MC7420_3233</name>
</gene>
<keyword evidence="4" id="KW-0051">Antiviral defense</keyword>
<dbReference type="Gene3D" id="3.30.70.1900">
    <property type="match status" value="1"/>
</dbReference>
<dbReference type="HOGENOM" id="CLU_063836_0_0_3"/>
<keyword evidence="1" id="KW-0540">Nuclease</keyword>
<name>B4VYX1_9CYAN</name>
<reference evidence="7 8" key="1">
    <citation type="submission" date="2008-07" db="EMBL/GenBank/DDBJ databases">
        <authorList>
            <person name="Tandeau de Marsac N."/>
            <person name="Ferriera S."/>
            <person name="Johnson J."/>
            <person name="Kravitz S."/>
            <person name="Beeson K."/>
            <person name="Sutton G."/>
            <person name="Rogers Y.-H."/>
            <person name="Friedman R."/>
            <person name="Frazier M."/>
            <person name="Venter J.C."/>
        </authorList>
    </citation>
    <scope>NUCLEOTIDE SEQUENCE [LARGE SCALE GENOMIC DNA]</scope>
    <source>
        <strain evidence="7 8">PCC 7420</strain>
    </source>
</reference>
<evidence type="ECO:0000256" key="4">
    <source>
        <dbReference type="ARBA" id="ARBA00023118"/>
    </source>
</evidence>
<evidence type="ECO:0000313" key="8">
    <source>
        <dbReference type="Proteomes" id="UP000003835"/>
    </source>
</evidence>
<protein>
    <submittedName>
        <fullName evidence="7">CRISPR-associated protein Cas6, putative</fullName>
    </submittedName>
</protein>
<dbReference type="InterPro" id="IPR010156">
    <property type="entry name" value="CRISPR-assoc_prot_Cas6"/>
</dbReference>
<dbReference type="CDD" id="cd21141">
    <property type="entry name" value="Cas6_III-like"/>
    <property type="match status" value="1"/>
</dbReference>
<keyword evidence="2" id="KW-0255">Endonuclease</keyword>
<sequence>MAPRKRRPTQPPPSRHPWAADTELVGLVLELTANAPDSLYTQYTVGLHAWFLDQVRQTNPELSAYLHDGQSEKPFTLSRLDGDFLTSGKNLKLKPNTTYRWYITALYQPLTQWLAEWVDHLPDMIQLRRAVLNIRRWHIALAPTTYPHLSTPTPTHPQSLSLSFLTPTSFRRKGHHFPLPVPTNLFHSYLRRWNDFSDHPFNQTAFLDWVEENVVIQRHRLESMKVAAGKKGVVTGFTGAIALGLDSGASQHPEFSQLFHTLAQFAPYCGTGHKTPFGLGQTRLGWLSPETPALPSMETLLAERISELTQQFLAQRQRQGGSRAQDIAETWATILARREMGESLQAIADDLDMPYQTVKTYAKLARRAILNNDR</sequence>
<evidence type="ECO:0000256" key="1">
    <source>
        <dbReference type="ARBA" id="ARBA00022722"/>
    </source>
</evidence>
<dbReference type="STRING" id="118168.MC7420_3233"/>
<keyword evidence="3" id="KW-0378">Hydrolase</keyword>
<dbReference type="Gene3D" id="3.30.70.1890">
    <property type="match status" value="1"/>
</dbReference>
<dbReference type="InterPro" id="IPR045747">
    <property type="entry name" value="CRISPR-assoc_prot_Cas6_N_sf"/>
</dbReference>
<dbReference type="Proteomes" id="UP000003835">
    <property type="component" value="Unassembled WGS sequence"/>
</dbReference>
<dbReference type="AlphaFoldDB" id="B4VYX1"/>